<dbReference type="Proteomes" id="UP000252139">
    <property type="component" value="Unassembled WGS sequence"/>
</dbReference>
<dbReference type="AlphaFoldDB" id="A0A367KFT0"/>
<sequence>MAEGLYEQQRAYKETELPNATMAPQEAIQLLDEIIEDTKRLAAFNWVSAKQQDDDARDYSFKAL</sequence>
<keyword evidence="2" id="KW-1185">Reference proteome</keyword>
<organism evidence="1 2">
    <name type="scientific">Rhizopus azygosporus</name>
    <name type="common">Rhizopus microsporus var. azygosporus</name>
    <dbReference type="NCBI Taxonomy" id="86630"/>
    <lineage>
        <taxon>Eukaryota</taxon>
        <taxon>Fungi</taxon>
        <taxon>Fungi incertae sedis</taxon>
        <taxon>Mucoromycota</taxon>
        <taxon>Mucoromycotina</taxon>
        <taxon>Mucoromycetes</taxon>
        <taxon>Mucorales</taxon>
        <taxon>Mucorineae</taxon>
        <taxon>Rhizopodaceae</taxon>
        <taxon>Rhizopus</taxon>
    </lineage>
</organism>
<dbReference type="OrthoDB" id="10505038at2759"/>
<evidence type="ECO:0000313" key="2">
    <source>
        <dbReference type="Proteomes" id="UP000252139"/>
    </source>
</evidence>
<protein>
    <submittedName>
        <fullName evidence="1">Uncharacterized protein</fullName>
    </submittedName>
</protein>
<dbReference type="EMBL" id="PJQL01000028">
    <property type="protein sequence ID" value="RCI01039.1"/>
    <property type="molecule type" value="Genomic_DNA"/>
</dbReference>
<name>A0A367KFT0_RHIAZ</name>
<evidence type="ECO:0000313" key="1">
    <source>
        <dbReference type="EMBL" id="RCI01039.1"/>
    </source>
</evidence>
<comment type="caution">
    <text evidence="1">The sequence shown here is derived from an EMBL/GenBank/DDBJ whole genome shotgun (WGS) entry which is preliminary data.</text>
</comment>
<reference evidence="1 2" key="1">
    <citation type="journal article" date="2018" name="G3 (Bethesda)">
        <title>Phylogenetic and Phylogenomic Definition of Rhizopus Species.</title>
        <authorList>
            <person name="Gryganskyi A.P."/>
            <person name="Golan J."/>
            <person name="Dolatabadi S."/>
            <person name="Mondo S."/>
            <person name="Robb S."/>
            <person name="Idnurm A."/>
            <person name="Muszewska A."/>
            <person name="Steczkiewicz K."/>
            <person name="Masonjones S."/>
            <person name="Liao H.L."/>
            <person name="Gajdeczka M.T."/>
            <person name="Anike F."/>
            <person name="Vuek A."/>
            <person name="Anishchenko I.M."/>
            <person name="Voigt K."/>
            <person name="de Hoog G.S."/>
            <person name="Smith M.E."/>
            <person name="Heitman J."/>
            <person name="Vilgalys R."/>
            <person name="Stajich J.E."/>
        </authorList>
    </citation>
    <scope>NUCLEOTIDE SEQUENCE [LARGE SCALE GENOMIC DNA]</scope>
    <source>
        <strain evidence="1 2">CBS 357.93</strain>
    </source>
</reference>
<proteinExistence type="predicted"/>
<accession>A0A367KFT0</accession>
<gene>
    <name evidence="1" type="ORF">CU097_015873</name>
</gene>